<dbReference type="AlphaFoldDB" id="A0A1G4JL66"/>
<dbReference type="InterPro" id="IPR058033">
    <property type="entry name" value="ARM_TBCD_2nd"/>
</dbReference>
<reference evidence="2 3" key="1">
    <citation type="submission" date="2016-03" db="EMBL/GenBank/DDBJ databases">
        <authorList>
            <person name="Devillers H."/>
        </authorList>
    </citation>
    <scope>NUCLEOTIDE SEQUENCE [LARGE SCALE GENOMIC DNA]</scope>
    <source>
        <strain evidence="2">CBS 10888</strain>
    </source>
</reference>
<dbReference type="GO" id="GO:0048487">
    <property type="term" value="F:beta-tubulin binding"/>
    <property type="evidence" value="ECO:0007669"/>
    <property type="project" value="InterPro"/>
</dbReference>
<feature type="domain" description="Tubulin-folding cofactor D ARM repeats" evidence="1">
    <location>
        <begin position="240"/>
        <end position="420"/>
    </location>
</feature>
<evidence type="ECO:0000313" key="2">
    <source>
        <dbReference type="EMBL" id="SCU91084.1"/>
    </source>
</evidence>
<dbReference type="PANTHER" id="PTHR12658">
    <property type="entry name" value="BETA-TUBULIN COFACTOR D"/>
    <property type="match status" value="1"/>
</dbReference>
<dbReference type="Pfam" id="PF23579">
    <property type="entry name" value="ARM_TBCD"/>
    <property type="match status" value="1"/>
</dbReference>
<dbReference type="GO" id="GO:0007021">
    <property type="term" value="P:tubulin complex assembly"/>
    <property type="evidence" value="ECO:0007669"/>
    <property type="project" value="InterPro"/>
</dbReference>
<dbReference type="GO" id="GO:0007023">
    <property type="term" value="P:post-chaperonin tubulin folding pathway"/>
    <property type="evidence" value="ECO:0007669"/>
    <property type="project" value="InterPro"/>
</dbReference>
<dbReference type="Pfam" id="PF25767">
    <property type="entry name" value="ARM_TBCD_2nd"/>
    <property type="match status" value="1"/>
</dbReference>
<dbReference type="STRING" id="1266660.A0A1G4JL66"/>
<keyword evidence="3" id="KW-1185">Reference proteome</keyword>
<evidence type="ECO:0000313" key="3">
    <source>
        <dbReference type="Proteomes" id="UP000190274"/>
    </source>
</evidence>
<dbReference type="GO" id="GO:0000226">
    <property type="term" value="P:microtubule cytoskeleton organization"/>
    <property type="evidence" value="ECO:0007669"/>
    <property type="project" value="TreeGrafter"/>
</dbReference>
<protein>
    <submittedName>
        <fullName evidence="2">LADA_0F08020g1_1</fullName>
    </submittedName>
</protein>
<dbReference type="GO" id="GO:0005096">
    <property type="term" value="F:GTPase activator activity"/>
    <property type="evidence" value="ECO:0007669"/>
    <property type="project" value="InterPro"/>
</dbReference>
<name>A0A1G4JL66_9SACH</name>
<dbReference type="InterPro" id="IPR033162">
    <property type="entry name" value="TBCD"/>
</dbReference>
<dbReference type="Proteomes" id="UP000190274">
    <property type="component" value="Chromosome F"/>
</dbReference>
<evidence type="ECO:0000259" key="1">
    <source>
        <dbReference type="Pfam" id="PF25767"/>
    </source>
</evidence>
<accession>A0A1G4JL66</accession>
<gene>
    <name evidence="2" type="ORF">LADA_0F08020G</name>
</gene>
<dbReference type="EMBL" id="LT598458">
    <property type="protein sequence ID" value="SCU91084.1"/>
    <property type="molecule type" value="Genomic_DNA"/>
</dbReference>
<sequence>MNANNVEGLLLRIKTGVATLDGTPEVMVAIDHFQQDSSILTAQLGELVETLTGNFFTSSTHDQSIIGSLFYSLSKVCGIKRTMKHMPTDIFLLSKVMALLQRSDQCDQWKLAFMLLAWLKMVLMCPFKLDTDEEIVEFTSQFKASPVLKPLVAGVHSELFSKNAALFRKCHIGGHVDLLTLNHTLKAVLLQNDSKPSCYFVGSSSLAELTKTCLARREDLNDTDAAILLKILPKLCRLHAAQESWEPIEEITSWLLNNLALRSTDLRFQLAHSFAKIIQVLAKVDVDSAISLVEDILSDVTTDIHNTPINALDTNKLHSELLVIAEVARLGVLVSDLIHKFASSILPVTIKFQQLRISTITGHQIRDATNFICWSIVRNCDVTTDFETIFFHLLMCSMFDHEFTIRRSAAAALQESLGRYRGGLLDDASTMMIIELPIHSLQISFQENVPKLFAIFSRASPQLVRPLLRWLIFHNILESNDYKVVELSSASVNKLMQCEVDQQLPEVLLSMVISAFECAGKTTSSNARLVFLTAERPFLHHDLVSNRALSCFHAITLDLNERSNNPDELFKVFAFMKALKVFASDGFTTQKVDADILDTLLRIIRFRSPSDAYFPEIEKMFLPIAAKLLSSEACFVHHTLFNEFTTNFKKLTLFNNPLCCAGMAYMPAAEFLNEFTTVCPRLSCEARCYVIRALLGQSVRIVRSQGLGVLDVIVDLLDDYTITNQGDVGSLVRKCTTDLIQAQFELFMGCSVEMKERTNQKLARIAAEPTNDLREAAFSILTKQYRFEYTPKTNHYEAIFRFYSIYRNELGDALLEGFVFSAGAIYSTDQQMRTSMDCFIKYYNSIQTTDRIELLCSMLRIIPSFRQLQCWQQTTAHVNTLGCQKRDEIKFAIVCVNFWRRAFESGVFPDHDFKIREAFAKFYNLHLIKNTALKVAVVKLMPYIAVTCSNYCSYEWLLVKDEVVRRLKVLADRYKNDTDKATNLRQLAYEGLATVHLAFNEYDSLGDIQQAGSDDECQKPF</sequence>
<dbReference type="OrthoDB" id="10253476at2759"/>
<dbReference type="PANTHER" id="PTHR12658:SF0">
    <property type="entry name" value="TUBULIN-SPECIFIC CHAPERONE D"/>
    <property type="match status" value="1"/>
</dbReference>
<proteinExistence type="predicted"/>
<organism evidence="2 3">
    <name type="scientific">Lachancea dasiensis</name>
    <dbReference type="NCBI Taxonomy" id="1072105"/>
    <lineage>
        <taxon>Eukaryota</taxon>
        <taxon>Fungi</taxon>
        <taxon>Dikarya</taxon>
        <taxon>Ascomycota</taxon>
        <taxon>Saccharomycotina</taxon>
        <taxon>Saccharomycetes</taxon>
        <taxon>Saccharomycetales</taxon>
        <taxon>Saccharomycetaceae</taxon>
        <taxon>Lachancea</taxon>
    </lineage>
</organism>